<dbReference type="GO" id="GO:0000156">
    <property type="term" value="F:phosphorelay response regulator activity"/>
    <property type="evidence" value="ECO:0007669"/>
    <property type="project" value="TreeGrafter"/>
</dbReference>
<name>A0A5M3PYM4_9GAMM</name>
<evidence type="ECO:0000256" key="5">
    <source>
        <dbReference type="ARBA" id="ARBA00023015"/>
    </source>
</evidence>
<dbReference type="Gene3D" id="3.40.50.2300">
    <property type="match status" value="1"/>
</dbReference>
<keyword evidence="5" id="KW-0805">Transcription regulation</keyword>
<evidence type="ECO:0000256" key="8">
    <source>
        <dbReference type="PROSITE-ProRule" id="PRU00169"/>
    </source>
</evidence>
<dbReference type="Proteomes" id="UP000387223">
    <property type="component" value="Unassembled WGS sequence"/>
</dbReference>
<feature type="domain" description="OmpR/PhoB-type" evidence="11">
    <location>
        <begin position="139"/>
        <end position="239"/>
    </location>
</feature>
<dbReference type="PROSITE" id="PS51755">
    <property type="entry name" value="OMPR_PHOB"/>
    <property type="match status" value="1"/>
</dbReference>
<dbReference type="Gene3D" id="6.10.250.690">
    <property type="match status" value="1"/>
</dbReference>
<sequence>MNNNKDQPMNERKASILVVDDDAAIRELLEEHLTRVGYEVVTAGDGDQMRLQLDSAHVDLIVLDVMLPGDDGFTLCRQIREHSRVPIIMLTASSDETDRVVGLELGADDYLAKPFSARELQARVKALLRRASFSRSDNPRYVVFDRWRLDTLAHELIDENQRGTALSGADFALLQLFLRHPNQVLDRDTISDVTRGRESMPLDRVVDVAVSRLRQRLGDQGRNPRLIKTVRGAGYLLAATVTHVSE</sequence>
<gene>
    <name evidence="12" type="ORF">MSSD14B_15540</name>
</gene>
<dbReference type="PROSITE" id="PS50110">
    <property type="entry name" value="RESPONSE_REGULATORY"/>
    <property type="match status" value="1"/>
</dbReference>
<evidence type="ECO:0000256" key="4">
    <source>
        <dbReference type="ARBA" id="ARBA00023012"/>
    </source>
</evidence>
<dbReference type="SUPFAM" id="SSF46894">
    <property type="entry name" value="C-terminal effector domain of the bipartite response regulators"/>
    <property type="match status" value="1"/>
</dbReference>
<dbReference type="CDD" id="cd00383">
    <property type="entry name" value="trans_reg_C"/>
    <property type="match status" value="1"/>
</dbReference>
<accession>A0A5M3PYM4</accession>
<dbReference type="InterPro" id="IPR036388">
    <property type="entry name" value="WH-like_DNA-bd_sf"/>
</dbReference>
<evidence type="ECO:0000256" key="2">
    <source>
        <dbReference type="ARBA" id="ARBA00022490"/>
    </source>
</evidence>
<dbReference type="PANTHER" id="PTHR48111">
    <property type="entry name" value="REGULATOR OF RPOS"/>
    <property type="match status" value="1"/>
</dbReference>
<dbReference type="InterPro" id="IPR039420">
    <property type="entry name" value="WalR-like"/>
</dbReference>
<dbReference type="FunFam" id="3.40.50.2300:FF:000001">
    <property type="entry name" value="DNA-binding response regulator PhoB"/>
    <property type="match status" value="1"/>
</dbReference>
<comment type="subcellular location">
    <subcellularLocation>
        <location evidence="1">Cytoplasm</location>
    </subcellularLocation>
</comment>
<keyword evidence="4" id="KW-0902">Two-component regulatory system</keyword>
<dbReference type="InterPro" id="IPR016032">
    <property type="entry name" value="Sig_transdc_resp-reg_C-effctor"/>
</dbReference>
<dbReference type="FunFam" id="1.10.10.10:FF:000099">
    <property type="entry name" value="Two-component system response regulator TorR"/>
    <property type="match status" value="1"/>
</dbReference>
<comment type="caution">
    <text evidence="12">The sequence shown here is derived from an EMBL/GenBank/DDBJ whole genome shotgun (WGS) entry which is preliminary data.</text>
</comment>
<evidence type="ECO:0000256" key="1">
    <source>
        <dbReference type="ARBA" id="ARBA00004496"/>
    </source>
</evidence>
<evidence type="ECO:0000256" key="9">
    <source>
        <dbReference type="PROSITE-ProRule" id="PRU01091"/>
    </source>
</evidence>
<keyword evidence="6 9" id="KW-0238">DNA-binding</keyword>
<evidence type="ECO:0000259" key="10">
    <source>
        <dbReference type="PROSITE" id="PS50110"/>
    </source>
</evidence>
<dbReference type="AlphaFoldDB" id="A0A5M3PYM4"/>
<feature type="DNA-binding region" description="OmpR/PhoB-type" evidence="9">
    <location>
        <begin position="139"/>
        <end position="239"/>
    </location>
</feature>
<dbReference type="Pfam" id="PF00486">
    <property type="entry name" value="Trans_reg_C"/>
    <property type="match status" value="1"/>
</dbReference>
<keyword evidence="2" id="KW-0963">Cytoplasm</keyword>
<dbReference type="GO" id="GO:0006355">
    <property type="term" value="P:regulation of DNA-templated transcription"/>
    <property type="evidence" value="ECO:0007669"/>
    <property type="project" value="InterPro"/>
</dbReference>
<protein>
    <submittedName>
        <fullName evidence="12">DNA-binding response regulator</fullName>
    </submittedName>
</protein>
<keyword evidence="3 8" id="KW-0597">Phosphoprotein</keyword>
<dbReference type="Gene3D" id="1.10.10.10">
    <property type="entry name" value="Winged helix-like DNA-binding domain superfamily/Winged helix DNA-binding domain"/>
    <property type="match status" value="1"/>
</dbReference>
<dbReference type="Pfam" id="PF00072">
    <property type="entry name" value="Response_reg"/>
    <property type="match status" value="1"/>
</dbReference>
<evidence type="ECO:0000256" key="7">
    <source>
        <dbReference type="ARBA" id="ARBA00023163"/>
    </source>
</evidence>
<feature type="modified residue" description="4-aspartylphosphate" evidence="8">
    <location>
        <position position="64"/>
    </location>
</feature>
<proteinExistence type="predicted"/>
<organism evidence="12 13">
    <name type="scientific">Marinobacter salsuginis</name>
    <dbReference type="NCBI Taxonomy" id="418719"/>
    <lineage>
        <taxon>Bacteria</taxon>
        <taxon>Pseudomonadati</taxon>
        <taxon>Pseudomonadota</taxon>
        <taxon>Gammaproteobacteria</taxon>
        <taxon>Pseudomonadales</taxon>
        <taxon>Marinobacteraceae</taxon>
        <taxon>Marinobacter</taxon>
    </lineage>
</organism>
<evidence type="ECO:0000313" key="12">
    <source>
        <dbReference type="EMBL" id="GBO87886.1"/>
    </source>
</evidence>
<dbReference type="EMBL" id="BGZI01000007">
    <property type="protein sequence ID" value="GBO87886.1"/>
    <property type="molecule type" value="Genomic_DNA"/>
</dbReference>
<dbReference type="InterPro" id="IPR001867">
    <property type="entry name" value="OmpR/PhoB-type_DNA-bd"/>
</dbReference>
<evidence type="ECO:0000259" key="11">
    <source>
        <dbReference type="PROSITE" id="PS51755"/>
    </source>
</evidence>
<evidence type="ECO:0000256" key="3">
    <source>
        <dbReference type="ARBA" id="ARBA00022553"/>
    </source>
</evidence>
<dbReference type="SMART" id="SM00448">
    <property type="entry name" value="REC"/>
    <property type="match status" value="1"/>
</dbReference>
<dbReference type="GO" id="GO:0000976">
    <property type="term" value="F:transcription cis-regulatory region binding"/>
    <property type="evidence" value="ECO:0007669"/>
    <property type="project" value="TreeGrafter"/>
</dbReference>
<dbReference type="SUPFAM" id="SSF52172">
    <property type="entry name" value="CheY-like"/>
    <property type="match status" value="1"/>
</dbReference>
<dbReference type="InterPro" id="IPR011006">
    <property type="entry name" value="CheY-like_superfamily"/>
</dbReference>
<evidence type="ECO:0000313" key="13">
    <source>
        <dbReference type="Proteomes" id="UP000387223"/>
    </source>
</evidence>
<keyword evidence="7" id="KW-0804">Transcription</keyword>
<dbReference type="InterPro" id="IPR001789">
    <property type="entry name" value="Sig_transdc_resp-reg_receiver"/>
</dbReference>
<dbReference type="PANTHER" id="PTHR48111:SF4">
    <property type="entry name" value="DNA-BINDING DUAL TRANSCRIPTIONAL REGULATOR OMPR"/>
    <property type="match status" value="1"/>
</dbReference>
<dbReference type="SMART" id="SM00862">
    <property type="entry name" value="Trans_reg_C"/>
    <property type="match status" value="1"/>
</dbReference>
<reference evidence="12 13" key="1">
    <citation type="journal article" date="2019" name="J. Gen. Appl. Microbiol.">
        <title>Aerobic degradation of cis-dichloroethene by the marine bacterium Marinobacter salsuginis strain 5N-3.</title>
        <authorList>
            <person name="Inoue Y."/>
            <person name="Fukunaga Y."/>
            <person name="Katsumata H."/>
            <person name="Ohji S."/>
            <person name="Hosoyama A."/>
            <person name="Mori K."/>
            <person name="Ando K."/>
        </authorList>
    </citation>
    <scope>NUCLEOTIDE SEQUENCE [LARGE SCALE GENOMIC DNA]</scope>
    <source>
        <strain evidence="12 13">NBRC 109114</strain>
    </source>
</reference>
<evidence type="ECO:0000256" key="6">
    <source>
        <dbReference type="ARBA" id="ARBA00023125"/>
    </source>
</evidence>
<feature type="domain" description="Response regulatory" evidence="10">
    <location>
        <begin position="15"/>
        <end position="128"/>
    </location>
</feature>
<dbReference type="GO" id="GO:0032993">
    <property type="term" value="C:protein-DNA complex"/>
    <property type="evidence" value="ECO:0007669"/>
    <property type="project" value="TreeGrafter"/>
</dbReference>
<dbReference type="GO" id="GO:0005829">
    <property type="term" value="C:cytosol"/>
    <property type="evidence" value="ECO:0007669"/>
    <property type="project" value="TreeGrafter"/>
</dbReference>